<evidence type="ECO:0000256" key="4">
    <source>
        <dbReference type="SAM" id="SignalP"/>
    </source>
</evidence>
<evidence type="ECO:0000256" key="2">
    <source>
        <dbReference type="ARBA" id="ARBA00010742"/>
    </source>
</evidence>
<accession>A0A2P7B7A4</accession>
<keyword evidence="3 4" id="KW-0732">Signal</keyword>
<evidence type="ECO:0000259" key="5">
    <source>
        <dbReference type="Pfam" id="PF09084"/>
    </source>
</evidence>
<feature type="signal peptide" evidence="4">
    <location>
        <begin position="1"/>
        <end position="29"/>
    </location>
</feature>
<evidence type="ECO:0000256" key="3">
    <source>
        <dbReference type="ARBA" id="ARBA00022729"/>
    </source>
</evidence>
<protein>
    <submittedName>
        <fullName evidence="6">Nitrate ABC transporter substrate-binding protein</fullName>
    </submittedName>
</protein>
<evidence type="ECO:0000313" key="7">
    <source>
        <dbReference type="Proteomes" id="UP000241444"/>
    </source>
</evidence>
<dbReference type="PROSITE" id="PS51318">
    <property type="entry name" value="TAT"/>
    <property type="match status" value="1"/>
</dbReference>
<dbReference type="PANTHER" id="PTHR30024">
    <property type="entry name" value="ALIPHATIC SULFONATES-BINDING PROTEIN-RELATED"/>
    <property type="match status" value="1"/>
</dbReference>
<feature type="domain" description="SsuA/THI5-like" evidence="5">
    <location>
        <begin position="55"/>
        <end position="244"/>
    </location>
</feature>
<proteinExistence type="inferred from homology"/>
<keyword evidence="7" id="KW-1185">Reference proteome</keyword>
<reference evidence="7" key="1">
    <citation type="submission" date="2017-11" db="EMBL/GenBank/DDBJ databases">
        <authorList>
            <person name="Kuznetsova I."/>
            <person name="Sazanova A."/>
            <person name="Chirak E."/>
            <person name="Safronova V."/>
            <person name="Willems A."/>
        </authorList>
    </citation>
    <scope>NUCLEOTIDE SEQUENCE [LARGE SCALE GENOMIC DNA]</scope>
    <source>
        <strain evidence="7">STM 196</strain>
    </source>
</reference>
<gene>
    <name evidence="6" type="ORF">CU102_25665</name>
</gene>
<dbReference type="Proteomes" id="UP000241444">
    <property type="component" value="Unassembled WGS sequence"/>
</dbReference>
<evidence type="ECO:0000313" key="6">
    <source>
        <dbReference type="EMBL" id="PSH62336.1"/>
    </source>
</evidence>
<dbReference type="InterPro" id="IPR015168">
    <property type="entry name" value="SsuA/THI5"/>
</dbReference>
<organism evidence="6 7">
    <name type="scientific">Phyllobacterium brassicacearum</name>
    <dbReference type="NCBI Taxonomy" id="314235"/>
    <lineage>
        <taxon>Bacteria</taxon>
        <taxon>Pseudomonadati</taxon>
        <taxon>Pseudomonadota</taxon>
        <taxon>Alphaproteobacteria</taxon>
        <taxon>Hyphomicrobiales</taxon>
        <taxon>Phyllobacteriaceae</taxon>
        <taxon>Phyllobacterium</taxon>
    </lineage>
</organism>
<evidence type="ECO:0000256" key="1">
    <source>
        <dbReference type="ARBA" id="ARBA00004418"/>
    </source>
</evidence>
<dbReference type="GO" id="GO:0042597">
    <property type="term" value="C:periplasmic space"/>
    <property type="evidence" value="ECO:0007669"/>
    <property type="project" value="UniProtKB-SubCell"/>
</dbReference>
<name>A0A2P7B7A4_9HYPH</name>
<dbReference type="OrthoDB" id="7331522at2"/>
<dbReference type="AlphaFoldDB" id="A0A2P7B7A4"/>
<dbReference type="SUPFAM" id="SSF53850">
    <property type="entry name" value="Periplasmic binding protein-like II"/>
    <property type="match status" value="1"/>
</dbReference>
<comment type="subcellular location">
    <subcellularLocation>
        <location evidence="1">Periplasm</location>
    </subcellularLocation>
</comment>
<comment type="similarity">
    <text evidence="2">Belongs to the bacterial solute-binding protein SsuA/TauA family.</text>
</comment>
<sequence>MTKLSRRTVLAIALAATIGSAMPLGPAHAGNMRIAFGDLPGIESIQTLAAIERAKERGVGVELIILNDEDLAAQAIVGGQADVGIGAPYTLIQKVGVPIRLFAQISTLRFFPVVNSESYKSWKDLDGQEVAVQARGSGTEAVMLLMAKANGITLGKISYVPGSEVRRNALIQGTLKASIVDAANRRALEAEAPGKFTVLPVDNVSASDEALFATADYLKSNAADVDILVEELMKTGREITENPAVAVELRNKYKLLPDLGADGDKEIEEYYKETAEAGSLALNGGGTDAATGDFAFFSLAGQIEGDPATLKVDDFWDVSAIDRAVAKLGKK</sequence>
<dbReference type="InterPro" id="IPR006311">
    <property type="entry name" value="TAT_signal"/>
</dbReference>
<dbReference type="EMBL" id="PGGO01000030">
    <property type="protein sequence ID" value="PSH62336.1"/>
    <property type="molecule type" value="Genomic_DNA"/>
</dbReference>
<feature type="chain" id="PRO_5015194086" evidence="4">
    <location>
        <begin position="30"/>
        <end position="331"/>
    </location>
</feature>
<dbReference type="RefSeq" id="WP_106713908.1">
    <property type="nucleotide sequence ID" value="NZ_PGGO01000030.1"/>
</dbReference>
<dbReference type="Gene3D" id="3.40.190.10">
    <property type="entry name" value="Periplasmic binding protein-like II"/>
    <property type="match status" value="2"/>
</dbReference>
<dbReference type="PANTHER" id="PTHR30024:SF47">
    <property type="entry name" value="TAURINE-BINDING PERIPLASMIC PROTEIN"/>
    <property type="match status" value="1"/>
</dbReference>
<comment type="caution">
    <text evidence="6">The sequence shown here is derived from an EMBL/GenBank/DDBJ whole genome shotgun (WGS) entry which is preliminary data.</text>
</comment>
<dbReference type="Pfam" id="PF09084">
    <property type="entry name" value="NMT1"/>
    <property type="match status" value="1"/>
</dbReference>